<reference evidence="3" key="1">
    <citation type="journal article" date="2014" name="Genome Announc.">
        <title>Genome Sequence of Arthrobacter siccitolerans 4J27, a Xeroprotectant-Producing Desiccation-Tolerant Microorganism.</title>
        <authorList>
            <person name="Manzanera M."/>
            <person name="Santa-Cruz-Calvo L."/>
            <person name="Vilchez J.I."/>
            <person name="Garcia-Fontana C."/>
            <person name="Silva-Castro G.A."/>
            <person name="Calvo C."/>
            <person name="Gonzalez-Lopez J."/>
        </authorList>
    </citation>
    <scope>NUCLEOTIDE SEQUENCE [LARGE SCALE GENOMIC DNA]</scope>
    <source>
        <strain evidence="3">4J27</strain>
    </source>
</reference>
<feature type="transmembrane region" description="Helical" evidence="1">
    <location>
        <begin position="15"/>
        <end position="36"/>
    </location>
</feature>
<sequence>MKDNVPLIYWTFRTAWTVLHFLLVAVATAVLIWWALSDNNAERIIESAIHDVLDLQQRVASAVRWPWGA</sequence>
<dbReference type="STRING" id="861266.ARTSIC4J27_991"/>
<evidence type="ECO:0000256" key="1">
    <source>
        <dbReference type="SAM" id="Phobius"/>
    </source>
</evidence>
<organism evidence="2 3">
    <name type="scientific">Pseudarthrobacter siccitolerans</name>
    <dbReference type="NCBI Taxonomy" id="861266"/>
    <lineage>
        <taxon>Bacteria</taxon>
        <taxon>Bacillati</taxon>
        <taxon>Actinomycetota</taxon>
        <taxon>Actinomycetes</taxon>
        <taxon>Micrococcales</taxon>
        <taxon>Micrococcaceae</taxon>
        <taxon>Pseudarthrobacter</taxon>
    </lineage>
</organism>
<dbReference type="RefSeq" id="WP_050054086.1">
    <property type="nucleotide sequence ID" value="NZ_CAQI01000032.1"/>
</dbReference>
<evidence type="ECO:0000313" key="2">
    <source>
        <dbReference type="EMBL" id="CCQ45058.1"/>
    </source>
</evidence>
<dbReference type="EMBL" id="CAQI01000032">
    <property type="protein sequence ID" value="CCQ45058.1"/>
    <property type="molecule type" value="Genomic_DNA"/>
</dbReference>
<evidence type="ECO:0000313" key="3">
    <source>
        <dbReference type="Proteomes" id="UP000035722"/>
    </source>
</evidence>
<keyword evidence="1" id="KW-0472">Membrane</keyword>
<keyword evidence="1" id="KW-0812">Transmembrane</keyword>
<keyword evidence="3" id="KW-1185">Reference proteome</keyword>
<protein>
    <submittedName>
        <fullName evidence="2">Uncharacterized protein</fullName>
    </submittedName>
</protein>
<dbReference type="AlphaFoldDB" id="A0A024GZ81"/>
<comment type="caution">
    <text evidence="2">The sequence shown here is derived from an EMBL/GenBank/DDBJ whole genome shotgun (WGS) entry which is preliminary data.</text>
</comment>
<accession>A0A024GZ81</accession>
<name>A0A024GZ81_9MICC</name>
<dbReference type="OrthoDB" id="5196206at2"/>
<gene>
    <name evidence="2" type="ORF">ARTSIC4J27_991</name>
</gene>
<dbReference type="Proteomes" id="UP000035722">
    <property type="component" value="Unassembled WGS sequence"/>
</dbReference>
<proteinExistence type="predicted"/>
<keyword evidence="1" id="KW-1133">Transmembrane helix</keyword>